<gene>
    <name evidence="1" type="ORF">GCM10011614_34620</name>
</gene>
<name>A0A918UK08_9SPHN</name>
<dbReference type="EMBL" id="BMZA01000033">
    <property type="protein sequence ID" value="GGZ17149.1"/>
    <property type="molecule type" value="Genomic_DNA"/>
</dbReference>
<dbReference type="Proteomes" id="UP000648075">
    <property type="component" value="Unassembled WGS sequence"/>
</dbReference>
<evidence type="ECO:0000313" key="1">
    <source>
        <dbReference type="EMBL" id="GGZ17149.1"/>
    </source>
</evidence>
<reference evidence="1" key="2">
    <citation type="submission" date="2020-09" db="EMBL/GenBank/DDBJ databases">
        <authorList>
            <person name="Sun Q."/>
            <person name="Kim S."/>
        </authorList>
    </citation>
    <scope>NUCLEOTIDE SEQUENCE</scope>
    <source>
        <strain evidence="1">KCTC 32255</strain>
    </source>
</reference>
<organism evidence="1 2">
    <name type="scientific">Novosphingobium colocasiae</name>
    <dbReference type="NCBI Taxonomy" id="1256513"/>
    <lineage>
        <taxon>Bacteria</taxon>
        <taxon>Pseudomonadati</taxon>
        <taxon>Pseudomonadota</taxon>
        <taxon>Alphaproteobacteria</taxon>
        <taxon>Sphingomonadales</taxon>
        <taxon>Sphingomonadaceae</taxon>
        <taxon>Novosphingobium</taxon>
    </lineage>
</organism>
<accession>A0A918UK08</accession>
<evidence type="ECO:0000313" key="2">
    <source>
        <dbReference type="Proteomes" id="UP000648075"/>
    </source>
</evidence>
<protein>
    <submittedName>
        <fullName evidence="1">Uncharacterized protein</fullName>
    </submittedName>
</protein>
<comment type="caution">
    <text evidence="1">The sequence shown here is derived from an EMBL/GenBank/DDBJ whole genome shotgun (WGS) entry which is preliminary data.</text>
</comment>
<proteinExistence type="predicted"/>
<dbReference type="AlphaFoldDB" id="A0A918UK08"/>
<sequence>MAQASHCSDDEIESGPLAGVVNLICFAAQLLPHQALQCPDITDFANRSLEVAFSDSNQICECIHRAFNFHHLTSQSSGGQYRRQLQFKALFWSKTNRYKPVSPKSWK</sequence>
<dbReference type="RefSeq" id="WP_189622543.1">
    <property type="nucleotide sequence ID" value="NZ_BMZA01000033.1"/>
</dbReference>
<keyword evidence="2" id="KW-1185">Reference proteome</keyword>
<reference evidence="1" key="1">
    <citation type="journal article" date="2014" name="Int. J. Syst. Evol. Microbiol.">
        <title>Complete genome sequence of Corynebacterium casei LMG S-19264T (=DSM 44701T), isolated from a smear-ripened cheese.</title>
        <authorList>
            <consortium name="US DOE Joint Genome Institute (JGI-PGF)"/>
            <person name="Walter F."/>
            <person name="Albersmeier A."/>
            <person name="Kalinowski J."/>
            <person name="Ruckert C."/>
        </authorList>
    </citation>
    <scope>NUCLEOTIDE SEQUENCE</scope>
    <source>
        <strain evidence="1">KCTC 32255</strain>
    </source>
</reference>